<accession>A0ABP7VCL7</accession>
<dbReference type="SUPFAM" id="SSF54631">
    <property type="entry name" value="CBS-domain pair"/>
    <property type="match status" value="1"/>
</dbReference>
<dbReference type="InterPro" id="IPR046342">
    <property type="entry name" value="CBS_dom_sf"/>
</dbReference>
<proteinExistence type="predicted"/>
<dbReference type="RefSeq" id="WP_345015143.1">
    <property type="nucleotide sequence ID" value="NZ_BAAAZY010000011.1"/>
</dbReference>
<dbReference type="Proteomes" id="UP001499984">
    <property type="component" value="Unassembled WGS sequence"/>
</dbReference>
<evidence type="ECO:0000313" key="2">
    <source>
        <dbReference type="Proteomes" id="UP001499984"/>
    </source>
</evidence>
<sequence length="94" mass="9863">MDAAGPRVRDDMTVEVALAVMASAGVEYLLLCDGDDECTGSITRAELAVHRGSSAYTDRIRLRDVLDGPFASPAPRPVAVGEHGRAPGVLALSR</sequence>
<keyword evidence="2" id="KW-1185">Reference proteome</keyword>
<evidence type="ECO:0000313" key="1">
    <source>
        <dbReference type="EMBL" id="GAA4064294.1"/>
    </source>
</evidence>
<name>A0ABP7VCL7_9ACTN</name>
<protein>
    <submittedName>
        <fullName evidence="1">CBS domain-containing protein</fullName>
    </submittedName>
</protein>
<comment type="caution">
    <text evidence="1">The sequence shown here is derived from an EMBL/GenBank/DDBJ whole genome shotgun (WGS) entry which is preliminary data.</text>
</comment>
<gene>
    <name evidence="1" type="ORF">GCM10022233_43140</name>
</gene>
<reference evidence="2" key="1">
    <citation type="journal article" date="2019" name="Int. J. Syst. Evol. Microbiol.">
        <title>The Global Catalogue of Microorganisms (GCM) 10K type strain sequencing project: providing services to taxonomists for standard genome sequencing and annotation.</title>
        <authorList>
            <consortium name="The Broad Institute Genomics Platform"/>
            <consortium name="The Broad Institute Genome Sequencing Center for Infectious Disease"/>
            <person name="Wu L."/>
            <person name="Ma J."/>
        </authorList>
    </citation>
    <scope>NUCLEOTIDE SEQUENCE [LARGE SCALE GENOMIC DNA]</scope>
    <source>
        <strain evidence="2">JCM 16925</strain>
    </source>
</reference>
<dbReference type="EMBL" id="BAAAZY010000011">
    <property type="protein sequence ID" value="GAA4064294.1"/>
    <property type="molecule type" value="Genomic_DNA"/>
</dbReference>
<organism evidence="1 2">
    <name type="scientific">Streptomyces shaanxiensis</name>
    <dbReference type="NCBI Taxonomy" id="653357"/>
    <lineage>
        <taxon>Bacteria</taxon>
        <taxon>Bacillati</taxon>
        <taxon>Actinomycetota</taxon>
        <taxon>Actinomycetes</taxon>
        <taxon>Kitasatosporales</taxon>
        <taxon>Streptomycetaceae</taxon>
        <taxon>Streptomyces</taxon>
    </lineage>
</organism>